<dbReference type="PANTHER" id="PTHR45749:SF37">
    <property type="entry name" value="OS05G0311600 PROTEIN"/>
    <property type="match status" value="1"/>
</dbReference>
<evidence type="ECO:0000259" key="1">
    <source>
        <dbReference type="Pfam" id="PF14291"/>
    </source>
</evidence>
<dbReference type="InterPro" id="IPR025398">
    <property type="entry name" value="DUF4371"/>
</dbReference>
<dbReference type="Pfam" id="PF14291">
    <property type="entry name" value="DUF4371"/>
    <property type="match status" value="1"/>
</dbReference>
<organism evidence="2 3">
    <name type="scientific">Operophtera brumata</name>
    <name type="common">Winter moth</name>
    <name type="synonym">Phalaena brumata</name>
    <dbReference type="NCBI Taxonomy" id="104452"/>
    <lineage>
        <taxon>Eukaryota</taxon>
        <taxon>Metazoa</taxon>
        <taxon>Ecdysozoa</taxon>
        <taxon>Arthropoda</taxon>
        <taxon>Hexapoda</taxon>
        <taxon>Insecta</taxon>
        <taxon>Pterygota</taxon>
        <taxon>Neoptera</taxon>
        <taxon>Endopterygota</taxon>
        <taxon>Lepidoptera</taxon>
        <taxon>Glossata</taxon>
        <taxon>Ditrysia</taxon>
        <taxon>Geometroidea</taxon>
        <taxon>Geometridae</taxon>
        <taxon>Larentiinae</taxon>
        <taxon>Operophtera</taxon>
    </lineage>
</organism>
<gene>
    <name evidence="2" type="ORF">OBRU01_18312</name>
</gene>
<name>A0A0L7KZL6_OPEBR</name>
<dbReference type="AlphaFoldDB" id="A0A0L7KZL6"/>
<dbReference type="EMBL" id="JTDY01004192">
    <property type="protein sequence ID" value="KOB68474.1"/>
    <property type="molecule type" value="Genomic_DNA"/>
</dbReference>
<protein>
    <recommendedName>
        <fullName evidence="1">DUF4371 domain-containing protein</fullName>
    </recommendedName>
</protein>
<evidence type="ECO:0000313" key="2">
    <source>
        <dbReference type="EMBL" id="KOB68474.1"/>
    </source>
</evidence>
<accession>A0A0L7KZL6</accession>
<dbReference type="STRING" id="104452.A0A0L7KZL6"/>
<dbReference type="Proteomes" id="UP000037510">
    <property type="component" value="Unassembled WGS sequence"/>
</dbReference>
<sequence length="413" mass="46647">MHGRAADSSEACSSSHIHPEIEESQAHTLSDVHPEIEEPQVNDSDISADNADCNIISSDRGNFGDNLTECERKIIFKLGPFKPQGPFPKVSENNRPFSAYYYSYFNQAGIKIIRPWLCYSNVLNKPYCHFCWLLADRQNKSYSSAWVNGVSVRSNFTQTILDHEKSQQHISASLSYNNWLQGNTIDTLLKSEIDSKITFWRDVLHRIINVIITLVSCNLPLRGHDSDSGNFMAISRLLSNYDATLKELFLKPKGEINYLSPTIQNEIISLLGTNVRNSIISEIKKAPFLTIILDTTQDLSKIDQLSVVFRYISVTENDDNVPKEIKICKTLAQAGRAHWYPDLCSVYVCTSARVLVFTVSSPCRSDPRAGRTRALEPGQPSYEDSNPYGVMYRDGTLDNWTGSYERAFICEMA</sequence>
<proteinExistence type="predicted"/>
<evidence type="ECO:0000313" key="3">
    <source>
        <dbReference type="Proteomes" id="UP000037510"/>
    </source>
</evidence>
<comment type="caution">
    <text evidence="2">The sequence shown here is derived from an EMBL/GenBank/DDBJ whole genome shotgun (WGS) entry which is preliminary data.</text>
</comment>
<dbReference type="PANTHER" id="PTHR45749">
    <property type="match status" value="1"/>
</dbReference>
<reference evidence="2 3" key="1">
    <citation type="journal article" date="2015" name="Genome Biol. Evol.">
        <title>The genome of winter moth (Operophtera brumata) provides a genomic perspective on sexual dimorphism and phenology.</title>
        <authorList>
            <person name="Derks M.F."/>
            <person name="Smit S."/>
            <person name="Salis L."/>
            <person name="Schijlen E."/>
            <person name="Bossers A."/>
            <person name="Mateman C."/>
            <person name="Pijl A.S."/>
            <person name="de Ridder D."/>
            <person name="Groenen M.A."/>
            <person name="Visser M.E."/>
            <person name="Megens H.J."/>
        </authorList>
    </citation>
    <scope>NUCLEOTIDE SEQUENCE [LARGE SCALE GENOMIC DNA]</scope>
    <source>
        <strain evidence="2">WM2013NL</strain>
        <tissue evidence="2">Head and thorax</tissue>
    </source>
</reference>
<feature type="domain" description="DUF4371" evidence="1">
    <location>
        <begin position="181"/>
        <end position="313"/>
    </location>
</feature>
<keyword evidence="3" id="KW-1185">Reference proteome</keyword>